<evidence type="ECO:0000256" key="1">
    <source>
        <dbReference type="ARBA" id="ARBA00022849"/>
    </source>
</evidence>
<dbReference type="AlphaFoldDB" id="A0A0C1QR75"/>
<keyword evidence="1" id="KW-0059">Arsenical resistance</keyword>
<dbReference type="Pfam" id="PF01451">
    <property type="entry name" value="LMWPc"/>
    <property type="match status" value="1"/>
</dbReference>
<dbReference type="SMART" id="SM00226">
    <property type="entry name" value="LMWPc"/>
    <property type="match status" value="1"/>
</dbReference>
<dbReference type="EMBL" id="JXBL01000001">
    <property type="protein sequence ID" value="KIE43307.1"/>
    <property type="molecule type" value="Genomic_DNA"/>
</dbReference>
<dbReference type="InterPro" id="IPR036196">
    <property type="entry name" value="Ptyr_pPase_sf"/>
</dbReference>
<dbReference type="RefSeq" id="WP_039646651.1">
    <property type="nucleotide sequence ID" value="NZ_JXBL01000001.1"/>
</dbReference>
<dbReference type="CDD" id="cd16345">
    <property type="entry name" value="LMWP_ArsC"/>
    <property type="match status" value="1"/>
</dbReference>
<keyword evidence="4" id="KW-1185">Reference proteome</keyword>
<accession>A0A0C1QR75</accession>
<comment type="caution">
    <text evidence="3">The sequence shown here is derived from an EMBL/GenBank/DDBJ whole genome shotgun (WGS) entry which is preliminary data.</text>
</comment>
<name>A0A0C1QR75_9BACT</name>
<organism evidence="3 4">
    <name type="scientific">Geobacter soli</name>
    <dbReference type="NCBI Taxonomy" id="1510391"/>
    <lineage>
        <taxon>Bacteria</taxon>
        <taxon>Pseudomonadati</taxon>
        <taxon>Thermodesulfobacteriota</taxon>
        <taxon>Desulfuromonadia</taxon>
        <taxon>Geobacterales</taxon>
        <taxon>Geobacteraceae</taxon>
        <taxon>Geobacter</taxon>
    </lineage>
</organism>
<dbReference type="InterPro" id="IPR023485">
    <property type="entry name" value="Ptyr_pPase"/>
</dbReference>
<proteinExistence type="predicted"/>
<evidence type="ECO:0000313" key="3">
    <source>
        <dbReference type="EMBL" id="KIE43307.1"/>
    </source>
</evidence>
<dbReference type="SUPFAM" id="SSF52788">
    <property type="entry name" value="Phosphotyrosine protein phosphatases I"/>
    <property type="match status" value="1"/>
</dbReference>
<dbReference type="GO" id="GO:0046685">
    <property type="term" value="P:response to arsenic-containing substance"/>
    <property type="evidence" value="ECO:0007669"/>
    <property type="project" value="UniProtKB-KW"/>
</dbReference>
<evidence type="ECO:0000313" key="4">
    <source>
        <dbReference type="Proteomes" id="UP000031433"/>
    </source>
</evidence>
<dbReference type="PANTHER" id="PTHR43428">
    <property type="entry name" value="ARSENATE REDUCTASE"/>
    <property type="match status" value="1"/>
</dbReference>
<sequence length="140" mass="15695">MKQRVLFLCTHNANRSQMAEGLVNYFLSDRWEACSAGTIATSVNPRATRTMAELGIDISGQRSKNLTELDGQTFDRVITLCGEAADTCPIFVGGVRREHLGFDDPSRATGTDEEIMDVYRRVRDEMRRRVITLLNGGDHE</sequence>
<feature type="domain" description="Phosphotyrosine protein phosphatase I" evidence="2">
    <location>
        <begin position="3"/>
        <end position="136"/>
    </location>
</feature>
<gene>
    <name evidence="3" type="ORF">SE37_12025</name>
</gene>
<reference evidence="3 4" key="1">
    <citation type="submission" date="2015-01" db="EMBL/GenBank/DDBJ databases">
        <title>Genome sequence of the anaerobic bacterium Geobacter soli GSS01, a dissimilatory Fe(III) reducer from soil.</title>
        <authorList>
            <person name="Yang G."/>
            <person name="Zhou S."/>
        </authorList>
    </citation>
    <scope>NUCLEOTIDE SEQUENCE [LARGE SCALE GENOMIC DNA]</scope>
    <source>
        <strain evidence="3 4">GSS01</strain>
    </source>
</reference>
<protein>
    <submittedName>
        <fullName evidence="3">Arsenate reductase</fullName>
    </submittedName>
</protein>
<dbReference type="Gene3D" id="3.40.50.2300">
    <property type="match status" value="1"/>
</dbReference>
<evidence type="ECO:0000259" key="2">
    <source>
        <dbReference type="SMART" id="SM00226"/>
    </source>
</evidence>
<dbReference type="PANTHER" id="PTHR43428:SF1">
    <property type="entry name" value="ARSENATE REDUCTASE"/>
    <property type="match status" value="1"/>
</dbReference>
<dbReference type="Proteomes" id="UP000031433">
    <property type="component" value="Unassembled WGS sequence"/>
</dbReference>